<evidence type="ECO:0000313" key="2">
    <source>
        <dbReference type="Proteomes" id="UP000196708"/>
    </source>
</evidence>
<dbReference type="KEGG" id="vga:BSQ33_01695"/>
<dbReference type="AlphaFoldDB" id="A0A1Z2SBL9"/>
<gene>
    <name evidence="1" type="ORF">BSQ33_01695</name>
</gene>
<name>A0A1Z2SBL9_VIBGA</name>
<sequence>MFMSKNYWEFIWKSSQGMPWSSLENSGLQHDPYIKNKDYESIKFSNILCGNYKYYCVLFFYQKKLTHIHVYSSSDNANEQDALNYWKNNFGMKMNWNQCDILDDKKSGYKYIIIS</sequence>
<accession>A0A1Z2SBL9</accession>
<dbReference type="EMBL" id="CP018835">
    <property type="protein sequence ID" value="ASA54572.1"/>
    <property type="molecule type" value="Genomic_DNA"/>
</dbReference>
<evidence type="ECO:0000313" key="1">
    <source>
        <dbReference type="EMBL" id="ASA54572.1"/>
    </source>
</evidence>
<reference evidence="1 2" key="1">
    <citation type="submission" date="2016-12" db="EMBL/GenBank/DDBJ databases">
        <authorList>
            <person name="Song W.-J."/>
            <person name="Kurnit D.M."/>
        </authorList>
    </citation>
    <scope>NUCLEOTIDE SEQUENCE [LARGE SCALE GENOMIC DNA]</scope>
    <source>
        <strain evidence="1 2">ATCC 43942</strain>
    </source>
</reference>
<proteinExistence type="predicted"/>
<protein>
    <submittedName>
        <fullName evidence="1">Uncharacterized protein</fullName>
    </submittedName>
</protein>
<dbReference type="Proteomes" id="UP000196708">
    <property type="component" value="Chromosome 1"/>
</dbReference>
<organism evidence="1 2">
    <name type="scientific">Vibrio gazogenes</name>
    <dbReference type="NCBI Taxonomy" id="687"/>
    <lineage>
        <taxon>Bacteria</taxon>
        <taxon>Pseudomonadati</taxon>
        <taxon>Pseudomonadota</taxon>
        <taxon>Gammaproteobacteria</taxon>
        <taxon>Vibrionales</taxon>
        <taxon>Vibrionaceae</taxon>
        <taxon>Vibrio</taxon>
    </lineage>
</organism>